<keyword evidence="2" id="KW-0418">Kinase</keyword>
<dbReference type="InterPro" id="IPR036388">
    <property type="entry name" value="WH-like_DNA-bd_sf"/>
</dbReference>
<dbReference type="SUPFAM" id="SSF55781">
    <property type="entry name" value="GAF domain-like"/>
    <property type="match status" value="1"/>
</dbReference>
<protein>
    <submittedName>
        <fullName evidence="6">Response regulator receiver protein</fullName>
    </submittedName>
</protein>
<dbReference type="PROSITE" id="PS50921">
    <property type="entry name" value="ANTAR"/>
    <property type="match status" value="1"/>
</dbReference>
<dbReference type="RefSeq" id="WP_035925891.1">
    <property type="nucleotide sequence ID" value="NZ_JSUH01000006.1"/>
</dbReference>
<dbReference type="Gene3D" id="3.30.450.40">
    <property type="match status" value="1"/>
</dbReference>
<sequence length="244" mass="26161">MTEHQTGGPAGASPHELLLESEDIASFLDALSGRIAQALSTDGDEVWCAVTLLRPKRSSTVASSSPAAEALDEIQYHYGDGPCLTASRENRLVHVPDTRSDPRWPEYGRAAAAHGILSALGVPLDLAGEASAALDVYADRPHKFDRATIEVIQREVASASSALRLAVRMEKHRDAEADLKAAMASRTTIDLAVGIVMGQNRCTQEQAFDILRSASSHRNVKLRDLAAELVTTVGQGPATTHFDR</sequence>
<dbReference type="InterPro" id="IPR012074">
    <property type="entry name" value="GAF_ANTAR"/>
</dbReference>
<evidence type="ECO:0000313" key="7">
    <source>
        <dbReference type="Proteomes" id="UP000030466"/>
    </source>
</evidence>
<comment type="caution">
    <text evidence="6">The sequence shown here is derived from an EMBL/GenBank/DDBJ whole genome shotgun (WGS) entry which is preliminary data.</text>
</comment>
<evidence type="ECO:0000256" key="4">
    <source>
        <dbReference type="ARBA" id="ARBA00023163"/>
    </source>
</evidence>
<dbReference type="InterPro" id="IPR011006">
    <property type="entry name" value="CheY-like_superfamily"/>
</dbReference>
<dbReference type="Pfam" id="PF03861">
    <property type="entry name" value="ANTAR"/>
    <property type="match status" value="1"/>
</dbReference>
<proteinExistence type="predicted"/>
<dbReference type="SMART" id="SM00065">
    <property type="entry name" value="GAF"/>
    <property type="match status" value="1"/>
</dbReference>
<dbReference type="InterPro" id="IPR005561">
    <property type="entry name" value="ANTAR"/>
</dbReference>
<dbReference type="GO" id="GO:0016301">
    <property type="term" value="F:kinase activity"/>
    <property type="evidence" value="ECO:0007669"/>
    <property type="project" value="UniProtKB-KW"/>
</dbReference>
<dbReference type="PIRSF" id="PIRSF036625">
    <property type="entry name" value="GAF_ANTAR"/>
    <property type="match status" value="1"/>
</dbReference>
<accession>A0A0A6VTP5</accession>
<dbReference type="OrthoDB" id="3820533at2"/>
<evidence type="ECO:0000256" key="3">
    <source>
        <dbReference type="ARBA" id="ARBA00023015"/>
    </source>
</evidence>
<keyword evidence="7" id="KW-1185">Reference proteome</keyword>
<evidence type="ECO:0000256" key="1">
    <source>
        <dbReference type="ARBA" id="ARBA00022679"/>
    </source>
</evidence>
<dbReference type="SUPFAM" id="SSF52172">
    <property type="entry name" value="CheY-like"/>
    <property type="match status" value="1"/>
</dbReference>
<gene>
    <name evidence="6" type="ORF">GY22_07985</name>
</gene>
<dbReference type="InterPro" id="IPR003018">
    <property type="entry name" value="GAF"/>
</dbReference>
<dbReference type="InterPro" id="IPR029016">
    <property type="entry name" value="GAF-like_dom_sf"/>
</dbReference>
<dbReference type="EMBL" id="JSUH01000006">
    <property type="protein sequence ID" value="KHD97648.1"/>
    <property type="molecule type" value="Genomic_DNA"/>
</dbReference>
<evidence type="ECO:0000259" key="5">
    <source>
        <dbReference type="PROSITE" id="PS50921"/>
    </source>
</evidence>
<reference evidence="6 7" key="1">
    <citation type="journal article" date="2003" name="Int. J. Syst. Evol. Microbiol.">
        <title>Kocuria polaris sp. nov., an orange-pigmented psychrophilic bacterium isolated from an Antarctic cyanobacterial mat sample.</title>
        <authorList>
            <person name="Reddy G.S."/>
            <person name="Prakash J.S."/>
            <person name="Prabahar V."/>
            <person name="Matsumoto G.I."/>
            <person name="Stackebrandt E."/>
            <person name="Shivaji S."/>
        </authorList>
    </citation>
    <scope>NUCLEOTIDE SEQUENCE [LARGE SCALE GENOMIC DNA]</scope>
    <source>
        <strain evidence="6 7">CMS 76or</strain>
    </source>
</reference>
<keyword evidence="4" id="KW-0804">Transcription</keyword>
<dbReference type="AlphaFoldDB" id="A0A0A6VTP5"/>
<name>A0A0A6VTP5_KOCRO</name>
<dbReference type="Pfam" id="PF13185">
    <property type="entry name" value="GAF_2"/>
    <property type="match status" value="1"/>
</dbReference>
<evidence type="ECO:0000256" key="2">
    <source>
        <dbReference type="ARBA" id="ARBA00022777"/>
    </source>
</evidence>
<dbReference type="Gene3D" id="1.10.10.10">
    <property type="entry name" value="Winged helix-like DNA-binding domain superfamily/Winged helix DNA-binding domain"/>
    <property type="match status" value="1"/>
</dbReference>
<dbReference type="GO" id="GO:0003723">
    <property type="term" value="F:RNA binding"/>
    <property type="evidence" value="ECO:0007669"/>
    <property type="project" value="InterPro"/>
</dbReference>
<dbReference type="Proteomes" id="UP000030466">
    <property type="component" value="Unassembled WGS sequence"/>
</dbReference>
<organism evidence="6 7">
    <name type="scientific">Kocuria rosea subsp. polaris</name>
    <dbReference type="NCBI Taxonomy" id="136273"/>
    <lineage>
        <taxon>Bacteria</taxon>
        <taxon>Bacillati</taxon>
        <taxon>Actinomycetota</taxon>
        <taxon>Actinomycetes</taxon>
        <taxon>Micrococcales</taxon>
        <taxon>Micrococcaceae</taxon>
        <taxon>Kocuria</taxon>
    </lineage>
</organism>
<evidence type="ECO:0000313" key="6">
    <source>
        <dbReference type="EMBL" id="KHD97648.1"/>
    </source>
</evidence>
<dbReference type="SMART" id="SM01012">
    <property type="entry name" value="ANTAR"/>
    <property type="match status" value="1"/>
</dbReference>
<feature type="domain" description="ANTAR" evidence="5">
    <location>
        <begin position="169"/>
        <end position="230"/>
    </location>
</feature>
<keyword evidence="3" id="KW-0805">Transcription regulation</keyword>
<keyword evidence="1" id="KW-0808">Transferase</keyword>